<dbReference type="Proteomes" id="UP000203066">
    <property type="component" value="Segment"/>
</dbReference>
<evidence type="ECO:0000313" key="2">
    <source>
        <dbReference type="Proteomes" id="UP000203066"/>
    </source>
</evidence>
<keyword evidence="2" id="KW-1185">Reference proteome</keyword>
<sequence>MTTNNVISETLDIWRSYFIRGVSNVSYIDFFKLIHQTHQLINNYEIVNKNKNIFKKNTTLLKEIKNYLIKNLKNNFNNMYLSLLGKIYYILEIEQINNDINNTVENTSKNIIDIEETCENIIVNKEYNSKVFIDPSIAHVLQYLNNSVSDFKNKQTNNIYYSQFKTAILNYKLQTLEKNENTNNSYIYGQKIPAKFIFDPETLKYLRKLSS</sequence>
<reference evidence="1 2" key="1">
    <citation type="journal article" date="2016" name="Genome Biol. Evol.">
        <title>Genome Sequencing of the Behavior Manipulating Virus LbFV Reveals a Possible New Virus Family.</title>
        <authorList>
            <person name="Lepetit D."/>
            <person name="Gillet B."/>
            <person name="Hughes S."/>
            <person name="Kraaijeveld K."/>
            <person name="Varaldi J."/>
        </authorList>
    </citation>
    <scope>NUCLEOTIDE SEQUENCE [LARGE SCALE GENOMIC DNA]</scope>
    <source>
        <strain evidence="1">Valence Gotheron</strain>
    </source>
</reference>
<gene>
    <name evidence="1" type="ORF">LbFV_ORF31</name>
</gene>
<dbReference type="RefSeq" id="YP_009345635.1">
    <property type="nucleotide sequence ID" value="NC_033778.1"/>
</dbReference>
<evidence type="ECO:0000313" key="1">
    <source>
        <dbReference type="EMBL" id="AQQ79951.1"/>
    </source>
</evidence>
<dbReference type="KEGG" id="vg:31050508"/>
<organism evidence="1 2">
    <name type="scientific">Leptopilina boulardi filamentous virus</name>
    <dbReference type="NCBI Taxonomy" id="552509"/>
    <lineage>
        <taxon>Viruses</taxon>
        <taxon>Viruses incertae sedis</taxon>
        <taxon>Naldaviricetes</taxon>
        <taxon>Lefavirales</taxon>
        <taxon>Filamentoviridae</taxon>
        <taxon>Alphafilamentovirus</taxon>
        <taxon>Alphafilamentovirus leboulardi</taxon>
    </lineage>
</organism>
<dbReference type="EMBL" id="KY009685">
    <property type="protein sequence ID" value="AQQ79951.1"/>
    <property type="molecule type" value="Genomic_DNA"/>
</dbReference>
<protein>
    <submittedName>
        <fullName evidence="1">Uncharacterized protein</fullName>
    </submittedName>
</protein>
<proteinExistence type="predicted"/>
<name>A0A1S5YCZ8_9VIRU</name>
<accession>A0A1S5YCZ8</accession>
<dbReference type="GeneID" id="31050508"/>